<dbReference type="EMBL" id="JAECSB010000084">
    <property type="protein sequence ID" value="MBH5145852.1"/>
    <property type="molecule type" value="Genomic_DNA"/>
</dbReference>
<keyword evidence="7" id="KW-1185">Reference proteome</keyword>
<dbReference type="Pfam" id="PF03466">
    <property type="entry name" value="LysR_substrate"/>
    <property type="match status" value="1"/>
</dbReference>
<evidence type="ECO:0000256" key="4">
    <source>
        <dbReference type="ARBA" id="ARBA00023163"/>
    </source>
</evidence>
<dbReference type="SUPFAM" id="SSF53850">
    <property type="entry name" value="Periplasmic binding protein-like II"/>
    <property type="match status" value="1"/>
</dbReference>
<protein>
    <submittedName>
        <fullName evidence="6">LysR family transcriptional regulator</fullName>
    </submittedName>
</protein>
<comment type="similarity">
    <text evidence="1">Belongs to the LysR transcriptional regulatory family.</text>
</comment>
<dbReference type="GO" id="GO:0003677">
    <property type="term" value="F:DNA binding"/>
    <property type="evidence" value="ECO:0007669"/>
    <property type="project" value="UniProtKB-KW"/>
</dbReference>
<keyword evidence="4" id="KW-0804">Transcription</keyword>
<accession>A0A8I0ZZG5</accession>
<keyword evidence="2" id="KW-0805">Transcription regulation</keyword>
<evidence type="ECO:0000313" key="7">
    <source>
        <dbReference type="Proteomes" id="UP000627573"/>
    </source>
</evidence>
<dbReference type="InterPro" id="IPR050950">
    <property type="entry name" value="HTH-type_LysR_regulators"/>
</dbReference>
<dbReference type="Proteomes" id="UP000627573">
    <property type="component" value="Unassembled WGS sequence"/>
</dbReference>
<dbReference type="PROSITE" id="PS50931">
    <property type="entry name" value="HTH_LYSR"/>
    <property type="match status" value="1"/>
</dbReference>
<evidence type="ECO:0000256" key="1">
    <source>
        <dbReference type="ARBA" id="ARBA00009437"/>
    </source>
</evidence>
<name>A0A8I0ZZG5_RHOER</name>
<dbReference type="PANTHER" id="PTHR30419">
    <property type="entry name" value="HTH-TYPE TRANSCRIPTIONAL REGULATOR YBHD"/>
    <property type="match status" value="1"/>
</dbReference>
<evidence type="ECO:0000256" key="2">
    <source>
        <dbReference type="ARBA" id="ARBA00023015"/>
    </source>
</evidence>
<dbReference type="InterPro" id="IPR036390">
    <property type="entry name" value="WH_DNA-bd_sf"/>
</dbReference>
<dbReference type="InterPro" id="IPR036388">
    <property type="entry name" value="WH-like_DNA-bd_sf"/>
</dbReference>
<reference evidence="6 7" key="1">
    <citation type="submission" date="2020-12" db="EMBL/GenBank/DDBJ databases">
        <title>Draft genome sequence of furan degrading bacterial strain FUR100.</title>
        <authorList>
            <person name="Woiski C."/>
        </authorList>
    </citation>
    <scope>NUCLEOTIDE SEQUENCE [LARGE SCALE GENOMIC DNA]</scope>
    <source>
        <strain evidence="6 7">FUR100</strain>
    </source>
</reference>
<dbReference type="AlphaFoldDB" id="A0A8I0ZZG5"/>
<dbReference type="GO" id="GO:0005829">
    <property type="term" value="C:cytosol"/>
    <property type="evidence" value="ECO:0007669"/>
    <property type="project" value="TreeGrafter"/>
</dbReference>
<dbReference type="PRINTS" id="PR00039">
    <property type="entry name" value="HTHLYSR"/>
</dbReference>
<comment type="caution">
    <text evidence="6">The sequence shown here is derived from an EMBL/GenBank/DDBJ whole genome shotgun (WGS) entry which is preliminary data.</text>
</comment>
<dbReference type="RefSeq" id="WP_197941768.1">
    <property type="nucleotide sequence ID" value="NZ_JAECSB010000084.1"/>
</dbReference>
<gene>
    <name evidence="6" type="ORF">I3517_24960</name>
</gene>
<dbReference type="InterPro" id="IPR005119">
    <property type="entry name" value="LysR_subst-bd"/>
</dbReference>
<proteinExistence type="inferred from homology"/>
<dbReference type="GO" id="GO:0003700">
    <property type="term" value="F:DNA-binding transcription factor activity"/>
    <property type="evidence" value="ECO:0007669"/>
    <property type="project" value="InterPro"/>
</dbReference>
<evidence type="ECO:0000313" key="6">
    <source>
        <dbReference type="EMBL" id="MBH5145852.1"/>
    </source>
</evidence>
<sequence length="305" mass="32860">MDTAKLLDGRLKLRHFVLIDVLSQQGTIVGAATALHVTQPVVTRALQELESILGVQLYERGPRGVTPTTYGVAFASHACAVLAQIAQAGRHLTDLSEAKSGVVDIGTHLAGSSILIPRAIARLKSERPLLTVVVREGSPIQLLADLRAGRLDLIVGRIVSPSDAETTRMPLCSDPFRLAVRANHPLLSAHAIVSNDLAAYPWILPGTDTSLRRELEEYWVRSGFEVPANRVELTSFLTIRQLLNSSDMIAVLPGLIVRHDSSLAELPFDLQEVSHAVGATYSACRTLDPAAAALLAKLREVASEL</sequence>
<dbReference type="SUPFAM" id="SSF46785">
    <property type="entry name" value="Winged helix' DNA-binding domain"/>
    <property type="match status" value="1"/>
</dbReference>
<dbReference type="InterPro" id="IPR000847">
    <property type="entry name" value="LysR_HTH_N"/>
</dbReference>
<evidence type="ECO:0000256" key="3">
    <source>
        <dbReference type="ARBA" id="ARBA00023125"/>
    </source>
</evidence>
<dbReference type="PANTHER" id="PTHR30419:SF8">
    <property type="entry name" value="NITROGEN ASSIMILATION TRANSCRIPTIONAL ACTIVATOR-RELATED"/>
    <property type="match status" value="1"/>
</dbReference>
<dbReference type="Pfam" id="PF00126">
    <property type="entry name" value="HTH_1"/>
    <property type="match status" value="1"/>
</dbReference>
<organism evidence="6 7">
    <name type="scientific">Rhodococcus erythropolis</name>
    <name type="common">Arthrobacter picolinophilus</name>
    <dbReference type="NCBI Taxonomy" id="1833"/>
    <lineage>
        <taxon>Bacteria</taxon>
        <taxon>Bacillati</taxon>
        <taxon>Actinomycetota</taxon>
        <taxon>Actinomycetes</taxon>
        <taxon>Mycobacteriales</taxon>
        <taxon>Nocardiaceae</taxon>
        <taxon>Rhodococcus</taxon>
        <taxon>Rhodococcus erythropolis group</taxon>
    </lineage>
</organism>
<evidence type="ECO:0000259" key="5">
    <source>
        <dbReference type="PROSITE" id="PS50931"/>
    </source>
</evidence>
<dbReference type="Gene3D" id="1.10.10.10">
    <property type="entry name" value="Winged helix-like DNA-binding domain superfamily/Winged helix DNA-binding domain"/>
    <property type="match status" value="1"/>
</dbReference>
<dbReference type="Gene3D" id="3.40.190.10">
    <property type="entry name" value="Periplasmic binding protein-like II"/>
    <property type="match status" value="2"/>
</dbReference>
<keyword evidence="3" id="KW-0238">DNA-binding</keyword>
<feature type="domain" description="HTH lysR-type" evidence="5">
    <location>
        <begin position="11"/>
        <end position="68"/>
    </location>
</feature>